<evidence type="ECO:0000256" key="1">
    <source>
        <dbReference type="SAM" id="SignalP"/>
    </source>
</evidence>
<keyword evidence="3" id="KW-1185">Reference proteome</keyword>
<gene>
    <name evidence="2" type="ORF">TEA_001601</name>
</gene>
<evidence type="ECO:0000313" key="3">
    <source>
        <dbReference type="Proteomes" id="UP000306102"/>
    </source>
</evidence>
<dbReference type="PANTHER" id="PTHR32472:SF10">
    <property type="entry name" value="DNA REPAIR PROTEIN RADA-LIKE PROTEIN"/>
    <property type="match status" value="1"/>
</dbReference>
<dbReference type="Gene3D" id="3.30.230.10">
    <property type="match status" value="1"/>
</dbReference>
<dbReference type="PANTHER" id="PTHR32472">
    <property type="entry name" value="DNA REPAIR PROTEIN RADA"/>
    <property type="match status" value="1"/>
</dbReference>
<sequence>MGGRVGRWRRKAWLLAFHCLVWLVWLERNRHVFQGVSHLVPWLERRMLTVLHCWVTTLVDPDVLAFVDFVEDLICSLEVCLIVNFRASRISSRMSRYKAGHVTKSGDIAGPRVLEHIVDVVLYMEVLKKQAGLKLQDNGIFLNVVSGVTLTETAGDLAIAAAICSSFLEFPIPNSVAFIGEIGLGGELRPVSRMEKRLNTVVKLGYKKCIVPKSTEKPLAAIGTEGTAILGCRNLKEMINTVFTANRLI</sequence>
<dbReference type="FunFam" id="3.30.230.10:FF:000053">
    <property type="entry name" value="DNA repair protein radA isogeny"/>
    <property type="match status" value="1"/>
</dbReference>
<dbReference type="STRING" id="542762.A0A4S4EQ50"/>
<dbReference type="SUPFAM" id="SSF54211">
    <property type="entry name" value="Ribosomal protein S5 domain 2-like"/>
    <property type="match status" value="1"/>
</dbReference>
<organism evidence="2 3">
    <name type="scientific">Camellia sinensis var. sinensis</name>
    <name type="common">China tea</name>
    <dbReference type="NCBI Taxonomy" id="542762"/>
    <lineage>
        <taxon>Eukaryota</taxon>
        <taxon>Viridiplantae</taxon>
        <taxon>Streptophyta</taxon>
        <taxon>Embryophyta</taxon>
        <taxon>Tracheophyta</taxon>
        <taxon>Spermatophyta</taxon>
        <taxon>Magnoliopsida</taxon>
        <taxon>eudicotyledons</taxon>
        <taxon>Gunneridae</taxon>
        <taxon>Pentapetalae</taxon>
        <taxon>asterids</taxon>
        <taxon>Ericales</taxon>
        <taxon>Theaceae</taxon>
        <taxon>Camellia</taxon>
    </lineage>
</organism>
<name>A0A4S4EQ50_CAMSN</name>
<keyword evidence="1" id="KW-0732">Signal</keyword>
<feature type="chain" id="PRO_5020616226" description="Lon proteolytic domain-containing protein" evidence="1">
    <location>
        <begin position="27"/>
        <end position="249"/>
    </location>
</feature>
<protein>
    <recommendedName>
        <fullName evidence="4">Lon proteolytic domain-containing protein</fullName>
    </recommendedName>
</protein>
<dbReference type="EMBL" id="SDRB02003064">
    <property type="protein sequence ID" value="THG18454.1"/>
    <property type="molecule type" value="Genomic_DNA"/>
</dbReference>
<comment type="caution">
    <text evidence="2">The sequence shown here is derived from an EMBL/GenBank/DDBJ whole genome shotgun (WGS) entry which is preliminary data.</text>
</comment>
<evidence type="ECO:0000313" key="2">
    <source>
        <dbReference type="EMBL" id="THG18454.1"/>
    </source>
</evidence>
<dbReference type="Pfam" id="PF13541">
    <property type="entry name" value="ChlI"/>
    <property type="match status" value="1"/>
</dbReference>
<dbReference type="GO" id="GO:0000725">
    <property type="term" value="P:recombinational repair"/>
    <property type="evidence" value="ECO:0007669"/>
    <property type="project" value="TreeGrafter"/>
</dbReference>
<dbReference type="InterPro" id="IPR020568">
    <property type="entry name" value="Ribosomal_Su5_D2-typ_SF"/>
</dbReference>
<dbReference type="AlphaFoldDB" id="A0A4S4EQ50"/>
<accession>A0A4S4EQ50</accession>
<dbReference type="Proteomes" id="UP000306102">
    <property type="component" value="Unassembled WGS sequence"/>
</dbReference>
<dbReference type="InterPro" id="IPR014721">
    <property type="entry name" value="Ribsml_uS5_D2-typ_fold_subgr"/>
</dbReference>
<proteinExistence type="predicted"/>
<evidence type="ECO:0008006" key="4">
    <source>
        <dbReference type="Google" id="ProtNLM"/>
    </source>
</evidence>
<feature type="signal peptide" evidence="1">
    <location>
        <begin position="1"/>
        <end position="26"/>
    </location>
</feature>
<reference evidence="2 3" key="1">
    <citation type="journal article" date="2018" name="Proc. Natl. Acad. Sci. U.S.A.">
        <title>Draft genome sequence of Camellia sinensis var. sinensis provides insights into the evolution of the tea genome and tea quality.</title>
        <authorList>
            <person name="Wei C."/>
            <person name="Yang H."/>
            <person name="Wang S."/>
            <person name="Zhao J."/>
            <person name="Liu C."/>
            <person name="Gao L."/>
            <person name="Xia E."/>
            <person name="Lu Y."/>
            <person name="Tai Y."/>
            <person name="She G."/>
            <person name="Sun J."/>
            <person name="Cao H."/>
            <person name="Tong W."/>
            <person name="Gao Q."/>
            <person name="Li Y."/>
            <person name="Deng W."/>
            <person name="Jiang X."/>
            <person name="Wang W."/>
            <person name="Chen Q."/>
            <person name="Zhang S."/>
            <person name="Li H."/>
            <person name="Wu J."/>
            <person name="Wang P."/>
            <person name="Li P."/>
            <person name="Shi C."/>
            <person name="Zheng F."/>
            <person name="Jian J."/>
            <person name="Huang B."/>
            <person name="Shan D."/>
            <person name="Shi M."/>
            <person name="Fang C."/>
            <person name="Yue Y."/>
            <person name="Li F."/>
            <person name="Li D."/>
            <person name="Wei S."/>
            <person name="Han B."/>
            <person name="Jiang C."/>
            <person name="Yin Y."/>
            <person name="Xia T."/>
            <person name="Zhang Z."/>
            <person name="Bennetzen J.L."/>
            <person name="Zhao S."/>
            <person name="Wan X."/>
        </authorList>
    </citation>
    <scope>NUCLEOTIDE SEQUENCE [LARGE SCALE GENOMIC DNA]</scope>
    <source>
        <strain evidence="3">cv. Shuchazao</strain>
        <tissue evidence="2">Leaf</tissue>
    </source>
</reference>